<dbReference type="EMBL" id="UINC01079852">
    <property type="protein sequence ID" value="SVC22260.1"/>
    <property type="molecule type" value="Genomic_DNA"/>
</dbReference>
<evidence type="ECO:0000313" key="2">
    <source>
        <dbReference type="EMBL" id="SVC22260.1"/>
    </source>
</evidence>
<gene>
    <name evidence="2" type="ORF">METZ01_LOCUS275114</name>
</gene>
<proteinExistence type="predicted"/>
<protein>
    <submittedName>
        <fullName evidence="2">Uncharacterized protein</fullName>
    </submittedName>
</protein>
<feature type="region of interest" description="Disordered" evidence="1">
    <location>
        <begin position="39"/>
        <end position="68"/>
    </location>
</feature>
<reference evidence="2" key="1">
    <citation type="submission" date="2018-05" db="EMBL/GenBank/DDBJ databases">
        <authorList>
            <person name="Lanie J.A."/>
            <person name="Ng W.-L."/>
            <person name="Kazmierczak K.M."/>
            <person name="Andrzejewski T.M."/>
            <person name="Davidsen T.M."/>
            <person name="Wayne K.J."/>
            <person name="Tettelin H."/>
            <person name="Glass J.I."/>
            <person name="Rusch D."/>
            <person name="Podicherti R."/>
            <person name="Tsui H.-C.T."/>
            <person name="Winkler M.E."/>
        </authorList>
    </citation>
    <scope>NUCLEOTIDE SEQUENCE</scope>
</reference>
<organism evidence="2">
    <name type="scientific">marine metagenome</name>
    <dbReference type="NCBI Taxonomy" id="408172"/>
    <lineage>
        <taxon>unclassified sequences</taxon>
        <taxon>metagenomes</taxon>
        <taxon>ecological metagenomes</taxon>
    </lineage>
</organism>
<evidence type="ECO:0000256" key="1">
    <source>
        <dbReference type="SAM" id="MobiDB-lite"/>
    </source>
</evidence>
<accession>A0A382KCR1</accession>
<dbReference type="AlphaFoldDB" id="A0A382KCR1"/>
<sequence length="68" mass="7832">DFTPNRLYKRVGTLWTYTADHNPNDDSWESRVFSQRRFTNNPDTISMPGEDVKSKQGLSSVIKPKSDV</sequence>
<name>A0A382KCR1_9ZZZZ</name>
<feature type="non-terminal residue" evidence="2">
    <location>
        <position position="1"/>
    </location>
</feature>